<keyword evidence="1" id="KW-0472">Membrane</keyword>
<dbReference type="Proteomes" id="UP001465976">
    <property type="component" value="Unassembled WGS sequence"/>
</dbReference>
<dbReference type="Gene3D" id="2.10.220.10">
    <property type="entry name" value="Hormone Receptor, Insulin-like Growth Factor Receptor 1, Chain A, domain 2"/>
    <property type="match status" value="3"/>
</dbReference>
<protein>
    <recommendedName>
        <fullName evidence="5">Growth factor receptor domain-containing protein</fullName>
    </recommendedName>
</protein>
<sequence>MISFFPFIAFCAFIAPILAQNAPVVVCVAGQCLEGFSNTTIGTSISGAPTSVLLLPGQYSDSTNPQFLHDLLISSSSQLSPSSGFENSSSSRNLPLNLALSPGLAIYSQSLYGGTSGFSSLPSTPIRNSSTPIQAGSMAISSNTWAAITVGSDSQRVIVWDSIPDVSQLPARPSAHPQGAVPVHQVSQVHPANPARADFSDPNANLVQQVAPPATTESAGQESVSHRQSRALLHRATASTASAPLAADVPATPASPPPTTVPSVLNARLDSSSHLLVTVKLANSAVQPVQTALGSVRPAKPASPRTGTIRRNVTHPRVSRTPERTCTGATSNDCVVCAAGSYAFNGGCVGADGNGVCEGTKLIADNNKKLCDACGAKCTSCSIPNFTVASTVDQLQCTGCLPGSFLSQGKCVDRCPDGTFVDPKDNTTCSACDSSCSTCVSSSTFCLSCSSTSTLADPSGKCTNTCPPNTFTNPTTRRCSPCHPDCASCSGTNFDQCSSCPKERPVLSNGRCLATCAKDEFLDGTSSKCQKCDGSCASCIGAGNDRCLSCSSGTQIIRGGRCVDAGCTNSTSVVPGLGVCLSSLVSVPPGFELPNIPGLNNPTVIVKKAKLEWWQILLMVLGCVFIFVVVVWMWRRRMRKRRALETKEFARAKQLDGEGAGWRWRMVRFGEKFFGHRASRRAYP</sequence>
<organism evidence="3 4">
    <name type="scientific">Marasmius crinis-equi</name>
    <dbReference type="NCBI Taxonomy" id="585013"/>
    <lineage>
        <taxon>Eukaryota</taxon>
        <taxon>Fungi</taxon>
        <taxon>Dikarya</taxon>
        <taxon>Basidiomycota</taxon>
        <taxon>Agaricomycotina</taxon>
        <taxon>Agaricomycetes</taxon>
        <taxon>Agaricomycetidae</taxon>
        <taxon>Agaricales</taxon>
        <taxon>Marasmiineae</taxon>
        <taxon>Marasmiaceae</taxon>
        <taxon>Marasmius</taxon>
    </lineage>
</organism>
<evidence type="ECO:0000313" key="3">
    <source>
        <dbReference type="EMBL" id="KAL0566382.1"/>
    </source>
</evidence>
<feature type="transmembrane region" description="Helical" evidence="1">
    <location>
        <begin position="613"/>
        <end position="634"/>
    </location>
</feature>
<keyword evidence="1" id="KW-1133">Transmembrane helix</keyword>
<gene>
    <name evidence="3" type="ORF">V5O48_015635</name>
</gene>
<accession>A0ABR3ETZ6</accession>
<feature type="non-terminal residue" evidence="3">
    <location>
        <position position="684"/>
    </location>
</feature>
<reference evidence="3 4" key="1">
    <citation type="submission" date="2024-02" db="EMBL/GenBank/DDBJ databases">
        <title>A draft genome for the cacao thread blight pathogen Marasmius crinis-equi.</title>
        <authorList>
            <person name="Cohen S.P."/>
            <person name="Baruah I.K."/>
            <person name="Amoako-Attah I."/>
            <person name="Bukari Y."/>
            <person name="Meinhardt L.W."/>
            <person name="Bailey B.A."/>
        </authorList>
    </citation>
    <scope>NUCLEOTIDE SEQUENCE [LARGE SCALE GENOMIC DNA]</scope>
    <source>
        <strain evidence="3 4">GH-76</strain>
    </source>
</reference>
<keyword evidence="4" id="KW-1185">Reference proteome</keyword>
<name>A0ABR3ETZ6_9AGAR</name>
<feature type="signal peptide" evidence="2">
    <location>
        <begin position="1"/>
        <end position="19"/>
    </location>
</feature>
<keyword evidence="1" id="KW-0812">Transmembrane</keyword>
<dbReference type="InterPro" id="IPR009030">
    <property type="entry name" value="Growth_fac_rcpt_cys_sf"/>
</dbReference>
<dbReference type="SUPFAM" id="SSF57184">
    <property type="entry name" value="Growth factor receptor domain"/>
    <property type="match status" value="2"/>
</dbReference>
<evidence type="ECO:0008006" key="5">
    <source>
        <dbReference type="Google" id="ProtNLM"/>
    </source>
</evidence>
<evidence type="ECO:0000256" key="2">
    <source>
        <dbReference type="SAM" id="SignalP"/>
    </source>
</evidence>
<feature type="chain" id="PRO_5046539859" description="Growth factor receptor domain-containing protein" evidence="2">
    <location>
        <begin position="20"/>
        <end position="684"/>
    </location>
</feature>
<dbReference type="InterPro" id="IPR006212">
    <property type="entry name" value="Furin_repeat"/>
</dbReference>
<dbReference type="PANTHER" id="PTHR15332">
    <property type="entry name" value="PROPROTEIN CONVERTASE SUBTILISIN_KEXIN TYPE 5-LIKE"/>
    <property type="match status" value="1"/>
</dbReference>
<evidence type="ECO:0000256" key="1">
    <source>
        <dbReference type="SAM" id="Phobius"/>
    </source>
</evidence>
<evidence type="ECO:0000313" key="4">
    <source>
        <dbReference type="Proteomes" id="UP001465976"/>
    </source>
</evidence>
<comment type="caution">
    <text evidence="3">The sequence shown here is derived from an EMBL/GenBank/DDBJ whole genome shotgun (WGS) entry which is preliminary data.</text>
</comment>
<dbReference type="SMART" id="SM00261">
    <property type="entry name" value="FU"/>
    <property type="match status" value="4"/>
</dbReference>
<dbReference type="EMBL" id="JBAHYK010001915">
    <property type="protein sequence ID" value="KAL0566382.1"/>
    <property type="molecule type" value="Genomic_DNA"/>
</dbReference>
<proteinExistence type="predicted"/>
<keyword evidence="2" id="KW-0732">Signal</keyword>
<dbReference type="CDD" id="cd00064">
    <property type="entry name" value="FU"/>
    <property type="match status" value="3"/>
</dbReference>
<dbReference type="PANTHER" id="PTHR15332:SF175">
    <property type="entry name" value="PROPROTEIN CONVERTASE SUBTILISIN_KEXIN TYPE 5-LIKE"/>
    <property type="match status" value="1"/>
</dbReference>